<dbReference type="GeneTree" id="ENSGT00940000156460"/>
<keyword evidence="2" id="KW-1185">Reference proteome</keyword>
<dbReference type="Gene3D" id="3.30.530.20">
    <property type="match status" value="2"/>
</dbReference>
<dbReference type="Ensembl" id="ENSOKIT00005028440.1">
    <property type="protein sequence ID" value="ENSOKIP00005026841.1"/>
    <property type="gene ID" value="ENSOKIG00005011638.1"/>
</dbReference>
<proteinExistence type="predicted"/>
<dbReference type="InterPro" id="IPR023393">
    <property type="entry name" value="START-like_dom_sf"/>
</dbReference>
<protein>
    <recommendedName>
        <fullName evidence="3">START domain-containing protein</fullName>
    </recommendedName>
</protein>
<dbReference type="SUPFAM" id="SSF55961">
    <property type="entry name" value="Bet v1-like"/>
    <property type="match status" value="1"/>
</dbReference>
<dbReference type="AlphaFoldDB" id="A0A8C7FEA1"/>
<reference evidence="1" key="2">
    <citation type="submission" date="2025-09" db="UniProtKB">
        <authorList>
            <consortium name="Ensembl"/>
        </authorList>
    </citation>
    <scope>IDENTIFICATION</scope>
</reference>
<evidence type="ECO:0000313" key="2">
    <source>
        <dbReference type="Proteomes" id="UP000694557"/>
    </source>
</evidence>
<accession>A0A8C7FEA1</accession>
<dbReference type="Proteomes" id="UP000694557">
    <property type="component" value="Unassembled WGS sequence"/>
</dbReference>
<reference evidence="1" key="1">
    <citation type="submission" date="2025-08" db="UniProtKB">
        <authorList>
            <consortium name="Ensembl"/>
        </authorList>
    </citation>
    <scope>IDENTIFICATION</scope>
</reference>
<organism evidence="1 2">
    <name type="scientific">Oncorhynchus kisutch</name>
    <name type="common">Coho salmon</name>
    <name type="synonym">Salmo kisutch</name>
    <dbReference type="NCBI Taxonomy" id="8019"/>
    <lineage>
        <taxon>Eukaryota</taxon>
        <taxon>Metazoa</taxon>
        <taxon>Chordata</taxon>
        <taxon>Craniata</taxon>
        <taxon>Vertebrata</taxon>
        <taxon>Euteleostomi</taxon>
        <taxon>Actinopterygii</taxon>
        <taxon>Neopterygii</taxon>
        <taxon>Teleostei</taxon>
        <taxon>Protacanthopterygii</taxon>
        <taxon>Salmoniformes</taxon>
        <taxon>Salmonidae</taxon>
        <taxon>Salmoninae</taxon>
        <taxon>Oncorhynchus</taxon>
    </lineage>
</organism>
<name>A0A8C7FEA1_ONCKI</name>
<evidence type="ECO:0008006" key="3">
    <source>
        <dbReference type="Google" id="ProtNLM"/>
    </source>
</evidence>
<evidence type="ECO:0000313" key="1">
    <source>
        <dbReference type="Ensembl" id="ENSOKIP00005026841.1"/>
    </source>
</evidence>
<sequence length="233" mass="26814">MPLLIQFPCITVKARSQIHFFIYSQDRERHYKKAIARKKIRLDRKYIISCKQTEVPLSNPNRFLAQLYLSYNNVSALKIMAAPSNWMLSSEEKQGTLHTLENQMLCFKVETHVNVPDEQAFHLLSDLRRRHEWDRHYPWVTGPIPDCPATKEYTRGEVLCAGFSICEESDSGWISYYNQATPGVLHDISNDIAGLSSSFYGTFHSCSKYREENRDSLATLPPSDLMQTGLLCS</sequence>